<dbReference type="AlphaFoldDB" id="A0A840AUE6"/>
<dbReference type="SMART" id="SM00450">
    <property type="entry name" value="RHOD"/>
    <property type="match status" value="2"/>
</dbReference>
<dbReference type="Gene3D" id="3.40.250.10">
    <property type="entry name" value="Rhodanese-like domain"/>
    <property type="match status" value="2"/>
</dbReference>
<dbReference type="RefSeq" id="WP_183399744.1">
    <property type="nucleotide sequence ID" value="NZ_JACIDS010000004.1"/>
</dbReference>
<keyword evidence="1 4" id="KW-0808">Transferase</keyword>
<feature type="domain" description="Rhodanese" evidence="3">
    <location>
        <begin position="41"/>
        <end position="141"/>
    </location>
</feature>
<dbReference type="PANTHER" id="PTHR11364:SF27">
    <property type="entry name" value="SULFURTRANSFERASE"/>
    <property type="match status" value="1"/>
</dbReference>
<accession>A0A840AUE6</accession>
<dbReference type="PANTHER" id="PTHR11364">
    <property type="entry name" value="THIOSULFATE SULFERTANSFERASE"/>
    <property type="match status" value="1"/>
</dbReference>
<evidence type="ECO:0000256" key="1">
    <source>
        <dbReference type="ARBA" id="ARBA00022679"/>
    </source>
</evidence>
<sequence length="291" mass="31022">MHLPPIVSAQWLAEHLDDPDLSIFDASVEKIVQPDGTRVWRPAVDAFVAGHVPGARFADLAQAFSDPEAPFSFTRPSAERFSDAAGQLGLTGQERVVLYDGSTGIWAARLWWLFRAFGHENVAVLDGGLTGWKAAGHALEAGLPEPVAPGWFPVRAERPGAFVDAGEVEAIVAGERSGVLACVLRPPVFAGTEHNYARPGHIPGSLNLPYGQLVDAENRFRPEGELRATLAPLLQSPDPVIVYCGGGITAAGTALLLTTLGAQNVAIYDGSLEEWTADNRRPMAVIETTST</sequence>
<name>A0A840AUE6_9HYPH</name>
<dbReference type="PROSITE" id="PS50206">
    <property type="entry name" value="RHODANESE_3"/>
    <property type="match status" value="2"/>
</dbReference>
<comment type="caution">
    <text evidence="4">The sequence shown here is derived from an EMBL/GenBank/DDBJ whole genome shotgun (WGS) entry which is preliminary data.</text>
</comment>
<dbReference type="SUPFAM" id="SSF52821">
    <property type="entry name" value="Rhodanese/Cell cycle control phosphatase"/>
    <property type="match status" value="2"/>
</dbReference>
<proteinExistence type="predicted"/>
<evidence type="ECO:0000313" key="5">
    <source>
        <dbReference type="Proteomes" id="UP000553963"/>
    </source>
</evidence>
<dbReference type="GO" id="GO:0016784">
    <property type="term" value="F:3-mercaptopyruvate sulfurtransferase activity"/>
    <property type="evidence" value="ECO:0007669"/>
    <property type="project" value="UniProtKB-EC"/>
</dbReference>
<reference evidence="4 5" key="1">
    <citation type="submission" date="2020-08" db="EMBL/GenBank/DDBJ databases">
        <title>Genomic Encyclopedia of Type Strains, Phase IV (KMG-IV): sequencing the most valuable type-strain genomes for metagenomic binning, comparative biology and taxonomic classification.</title>
        <authorList>
            <person name="Goeker M."/>
        </authorList>
    </citation>
    <scope>NUCLEOTIDE SEQUENCE [LARGE SCALE GENOMIC DNA]</scope>
    <source>
        <strain evidence="4 5">DSM 25966</strain>
    </source>
</reference>
<feature type="domain" description="Rhodanese" evidence="3">
    <location>
        <begin position="200"/>
        <end position="284"/>
    </location>
</feature>
<keyword evidence="4" id="KW-0670">Pyruvate</keyword>
<gene>
    <name evidence="4" type="ORF">GGR25_003133</name>
</gene>
<keyword evidence="5" id="KW-1185">Reference proteome</keyword>
<dbReference type="InterPro" id="IPR001763">
    <property type="entry name" value="Rhodanese-like_dom"/>
</dbReference>
<protein>
    <submittedName>
        <fullName evidence="4">Thiosulfate/3-mercaptopyruvate sulfurtransferase</fullName>
        <ecNumber evidence="4">2.8.1.1</ecNumber>
        <ecNumber evidence="4">2.8.1.2</ecNumber>
    </submittedName>
</protein>
<dbReference type="EC" id="2.8.1.2" evidence="4"/>
<dbReference type="CDD" id="cd01449">
    <property type="entry name" value="TST_Repeat_2"/>
    <property type="match status" value="1"/>
</dbReference>
<dbReference type="EMBL" id="JACIDS010000004">
    <property type="protein sequence ID" value="MBB3932075.1"/>
    <property type="molecule type" value="Genomic_DNA"/>
</dbReference>
<dbReference type="InterPro" id="IPR045078">
    <property type="entry name" value="TST/MPST-like"/>
</dbReference>
<evidence type="ECO:0000259" key="3">
    <source>
        <dbReference type="PROSITE" id="PS50206"/>
    </source>
</evidence>
<dbReference type="CDD" id="cd01448">
    <property type="entry name" value="TST_Repeat_1"/>
    <property type="match status" value="1"/>
</dbReference>
<dbReference type="InterPro" id="IPR036873">
    <property type="entry name" value="Rhodanese-like_dom_sf"/>
</dbReference>
<dbReference type="Proteomes" id="UP000553963">
    <property type="component" value="Unassembled WGS sequence"/>
</dbReference>
<evidence type="ECO:0000256" key="2">
    <source>
        <dbReference type="ARBA" id="ARBA00022737"/>
    </source>
</evidence>
<dbReference type="EC" id="2.8.1.1" evidence="4"/>
<keyword evidence="2" id="KW-0677">Repeat</keyword>
<evidence type="ECO:0000313" key="4">
    <source>
        <dbReference type="EMBL" id="MBB3932075.1"/>
    </source>
</evidence>
<dbReference type="Pfam" id="PF00581">
    <property type="entry name" value="Rhodanese"/>
    <property type="match status" value="2"/>
</dbReference>
<dbReference type="GO" id="GO:0004792">
    <property type="term" value="F:thiosulfate-cyanide sulfurtransferase activity"/>
    <property type="evidence" value="ECO:0007669"/>
    <property type="project" value="UniProtKB-EC"/>
</dbReference>
<organism evidence="4 5">
    <name type="scientific">Kaistia hirudinis</name>
    <dbReference type="NCBI Taxonomy" id="1293440"/>
    <lineage>
        <taxon>Bacteria</taxon>
        <taxon>Pseudomonadati</taxon>
        <taxon>Pseudomonadota</taxon>
        <taxon>Alphaproteobacteria</taxon>
        <taxon>Hyphomicrobiales</taxon>
        <taxon>Kaistiaceae</taxon>
        <taxon>Kaistia</taxon>
    </lineage>
</organism>